<proteinExistence type="predicted"/>
<dbReference type="AlphaFoldDB" id="A0A0F9B941"/>
<name>A0A0F9B941_9ZZZZ</name>
<gene>
    <name evidence="1" type="ORF">LCGC14_2557220</name>
</gene>
<sequence length="83" mass="9627">GGHFKRPTEIKIRAAISYPGENARENDIVKLMIDEDNYLCVWIGKREIGHLLELRFHPNKVTCKKRLSSESAIQIMKKIFMEA</sequence>
<dbReference type="EMBL" id="LAZR01042117">
    <property type="protein sequence ID" value="KKL10297.1"/>
    <property type="molecule type" value="Genomic_DNA"/>
</dbReference>
<feature type="non-terminal residue" evidence="1">
    <location>
        <position position="1"/>
    </location>
</feature>
<evidence type="ECO:0000313" key="1">
    <source>
        <dbReference type="EMBL" id="KKL10297.1"/>
    </source>
</evidence>
<comment type="caution">
    <text evidence="1">The sequence shown here is derived from an EMBL/GenBank/DDBJ whole genome shotgun (WGS) entry which is preliminary data.</text>
</comment>
<accession>A0A0F9B941</accession>
<protein>
    <submittedName>
        <fullName evidence="1">Uncharacterized protein</fullName>
    </submittedName>
</protein>
<organism evidence="1">
    <name type="scientific">marine sediment metagenome</name>
    <dbReference type="NCBI Taxonomy" id="412755"/>
    <lineage>
        <taxon>unclassified sequences</taxon>
        <taxon>metagenomes</taxon>
        <taxon>ecological metagenomes</taxon>
    </lineage>
</organism>
<reference evidence="1" key="1">
    <citation type="journal article" date="2015" name="Nature">
        <title>Complex archaea that bridge the gap between prokaryotes and eukaryotes.</title>
        <authorList>
            <person name="Spang A."/>
            <person name="Saw J.H."/>
            <person name="Jorgensen S.L."/>
            <person name="Zaremba-Niedzwiedzka K."/>
            <person name="Martijn J."/>
            <person name="Lind A.E."/>
            <person name="van Eijk R."/>
            <person name="Schleper C."/>
            <person name="Guy L."/>
            <person name="Ettema T.J."/>
        </authorList>
    </citation>
    <scope>NUCLEOTIDE SEQUENCE</scope>
</reference>